<dbReference type="InterPro" id="IPR008920">
    <property type="entry name" value="TF_FadR/GntR_C"/>
</dbReference>
<dbReference type="SUPFAM" id="SSF46785">
    <property type="entry name" value="Winged helix' DNA-binding domain"/>
    <property type="match status" value="1"/>
</dbReference>
<dbReference type="SUPFAM" id="SSF48008">
    <property type="entry name" value="GntR ligand-binding domain-like"/>
    <property type="match status" value="1"/>
</dbReference>
<dbReference type="InterPro" id="IPR036388">
    <property type="entry name" value="WH-like_DNA-bd_sf"/>
</dbReference>
<comment type="caution">
    <text evidence="5">The sequence shown here is derived from an EMBL/GenBank/DDBJ whole genome shotgun (WGS) entry which is preliminary data.</text>
</comment>
<gene>
    <name evidence="5" type="ORF">R7226_19830</name>
</gene>
<accession>A0ABU4HTF7</accession>
<dbReference type="PRINTS" id="PR00035">
    <property type="entry name" value="HTHGNTR"/>
</dbReference>
<dbReference type="SMART" id="SM00345">
    <property type="entry name" value="HTH_GNTR"/>
    <property type="match status" value="1"/>
</dbReference>
<sequence length="240" mass="26501">MAERPSPPTGAVGTAIEELERLALDELRPGDALPSEGELARQLSISRLTVREAVRSLEARGLVELRKGRRPTVREPNGSLAGDYFRTAIRRDATALFELLEVRLALEVRIASLAATNASRAALAAMTSAIDGMRDATDEEQFHDADVRFHEALAVGSGNGMLTQLIEQLSEPLRVSRRHSHRGRLREGRPFDEVVEAHRAILYAVQRRDPQAAAHAMEVHLRSTERDLRAALEPLEEPDA</sequence>
<evidence type="ECO:0000256" key="1">
    <source>
        <dbReference type="ARBA" id="ARBA00023015"/>
    </source>
</evidence>
<evidence type="ECO:0000256" key="2">
    <source>
        <dbReference type="ARBA" id="ARBA00023125"/>
    </source>
</evidence>
<dbReference type="PANTHER" id="PTHR43537:SF5">
    <property type="entry name" value="UXU OPERON TRANSCRIPTIONAL REGULATOR"/>
    <property type="match status" value="1"/>
</dbReference>
<keyword evidence="3" id="KW-0804">Transcription</keyword>
<dbReference type="EMBL" id="JAWSTH010000060">
    <property type="protein sequence ID" value="MDW5596607.1"/>
    <property type="molecule type" value="Genomic_DNA"/>
</dbReference>
<evidence type="ECO:0000313" key="5">
    <source>
        <dbReference type="EMBL" id="MDW5596607.1"/>
    </source>
</evidence>
<evidence type="ECO:0000313" key="6">
    <source>
        <dbReference type="Proteomes" id="UP001284601"/>
    </source>
</evidence>
<dbReference type="Proteomes" id="UP001284601">
    <property type="component" value="Unassembled WGS sequence"/>
</dbReference>
<dbReference type="PROSITE" id="PS50949">
    <property type="entry name" value="HTH_GNTR"/>
    <property type="match status" value="1"/>
</dbReference>
<name>A0ABU4HTF7_9ACTN</name>
<dbReference type="Gene3D" id="1.20.120.530">
    <property type="entry name" value="GntR ligand-binding domain-like"/>
    <property type="match status" value="1"/>
</dbReference>
<dbReference type="InterPro" id="IPR000524">
    <property type="entry name" value="Tscrpt_reg_HTH_GntR"/>
</dbReference>
<reference evidence="6" key="1">
    <citation type="submission" date="2023-07" db="EMBL/GenBank/DDBJ databases">
        <title>Conexibacter stalactiti sp. nov., isolated from stalactites in a lava cave and emended description of the genus Conexibacter.</title>
        <authorList>
            <person name="Lee S.D."/>
        </authorList>
    </citation>
    <scope>NUCLEOTIDE SEQUENCE [LARGE SCALE GENOMIC DNA]</scope>
    <source>
        <strain evidence="6">KCTC 39840</strain>
    </source>
</reference>
<dbReference type="CDD" id="cd07377">
    <property type="entry name" value="WHTH_GntR"/>
    <property type="match status" value="1"/>
</dbReference>
<evidence type="ECO:0000256" key="3">
    <source>
        <dbReference type="ARBA" id="ARBA00023163"/>
    </source>
</evidence>
<dbReference type="SMART" id="SM00895">
    <property type="entry name" value="FCD"/>
    <property type="match status" value="1"/>
</dbReference>
<dbReference type="Pfam" id="PF07729">
    <property type="entry name" value="FCD"/>
    <property type="match status" value="1"/>
</dbReference>
<feature type="domain" description="HTH gntR-type" evidence="4">
    <location>
        <begin position="9"/>
        <end position="76"/>
    </location>
</feature>
<dbReference type="Pfam" id="PF00392">
    <property type="entry name" value="GntR"/>
    <property type="match status" value="1"/>
</dbReference>
<protein>
    <submittedName>
        <fullName evidence="5">FadR/GntR family transcriptional regulator</fullName>
    </submittedName>
</protein>
<keyword evidence="6" id="KW-1185">Reference proteome</keyword>
<keyword evidence="2" id="KW-0238">DNA-binding</keyword>
<keyword evidence="1" id="KW-0805">Transcription regulation</keyword>
<dbReference type="PANTHER" id="PTHR43537">
    <property type="entry name" value="TRANSCRIPTIONAL REGULATOR, GNTR FAMILY"/>
    <property type="match status" value="1"/>
</dbReference>
<dbReference type="RefSeq" id="WP_318599043.1">
    <property type="nucleotide sequence ID" value="NZ_JAWSTH010000060.1"/>
</dbReference>
<dbReference type="InterPro" id="IPR036390">
    <property type="entry name" value="WH_DNA-bd_sf"/>
</dbReference>
<dbReference type="InterPro" id="IPR011711">
    <property type="entry name" value="GntR_C"/>
</dbReference>
<proteinExistence type="predicted"/>
<organism evidence="5 6">
    <name type="scientific">Conexibacter stalactiti</name>
    <dbReference type="NCBI Taxonomy" id="1940611"/>
    <lineage>
        <taxon>Bacteria</taxon>
        <taxon>Bacillati</taxon>
        <taxon>Actinomycetota</taxon>
        <taxon>Thermoleophilia</taxon>
        <taxon>Solirubrobacterales</taxon>
        <taxon>Conexibacteraceae</taxon>
        <taxon>Conexibacter</taxon>
    </lineage>
</organism>
<dbReference type="Gene3D" id="1.10.10.10">
    <property type="entry name" value="Winged helix-like DNA-binding domain superfamily/Winged helix DNA-binding domain"/>
    <property type="match status" value="1"/>
</dbReference>
<evidence type="ECO:0000259" key="4">
    <source>
        <dbReference type="PROSITE" id="PS50949"/>
    </source>
</evidence>